<keyword evidence="1" id="KW-1185">Reference proteome</keyword>
<protein>
    <submittedName>
        <fullName evidence="2">Uncharacterized protein</fullName>
    </submittedName>
</protein>
<evidence type="ECO:0000313" key="2">
    <source>
        <dbReference type="WBParaSite" id="nRc.2.0.1.t08512-RA"/>
    </source>
</evidence>
<reference evidence="2" key="1">
    <citation type="submission" date="2022-11" db="UniProtKB">
        <authorList>
            <consortium name="WormBaseParasite"/>
        </authorList>
    </citation>
    <scope>IDENTIFICATION</scope>
</reference>
<name>A0A915I308_ROMCU</name>
<dbReference type="WBParaSite" id="nRc.2.0.1.t08512-RA">
    <property type="protein sequence ID" value="nRc.2.0.1.t08512-RA"/>
    <property type="gene ID" value="nRc.2.0.1.g08512"/>
</dbReference>
<accession>A0A915I308</accession>
<organism evidence="1 2">
    <name type="scientific">Romanomermis culicivorax</name>
    <name type="common">Nematode worm</name>
    <dbReference type="NCBI Taxonomy" id="13658"/>
    <lineage>
        <taxon>Eukaryota</taxon>
        <taxon>Metazoa</taxon>
        <taxon>Ecdysozoa</taxon>
        <taxon>Nematoda</taxon>
        <taxon>Enoplea</taxon>
        <taxon>Dorylaimia</taxon>
        <taxon>Mermithida</taxon>
        <taxon>Mermithoidea</taxon>
        <taxon>Mermithidae</taxon>
        <taxon>Romanomermis</taxon>
    </lineage>
</organism>
<proteinExistence type="predicted"/>
<dbReference type="Proteomes" id="UP000887565">
    <property type="component" value="Unplaced"/>
</dbReference>
<sequence length="62" mass="7666">SFAAERKPKFRFLLNQPRNLPEKKSFKNLLILYYFDFIKFFRNGRKFTRKNVDSFVIFELIK</sequence>
<evidence type="ECO:0000313" key="1">
    <source>
        <dbReference type="Proteomes" id="UP000887565"/>
    </source>
</evidence>
<dbReference type="AlphaFoldDB" id="A0A915I308"/>